<reference evidence="2" key="1">
    <citation type="submission" date="2014-09" db="EMBL/GenBank/DDBJ databases">
        <authorList>
            <person name="Mudge J."/>
            <person name="Ramaraj T."/>
            <person name="Lindquist I.E."/>
            <person name="Bharti A.K."/>
            <person name="Sundararajan A."/>
            <person name="Cameron C.T."/>
            <person name="Woodward J.E."/>
            <person name="May G.D."/>
            <person name="Brubaker C."/>
            <person name="Broadhvest J."/>
            <person name="Wilkins T.A."/>
        </authorList>
    </citation>
    <scope>NUCLEOTIDE SEQUENCE</scope>
    <source>
        <strain evidence="2">cv. AKA8401</strain>
    </source>
</reference>
<protein>
    <submittedName>
        <fullName evidence="1">Uncharacterized protein</fullName>
    </submittedName>
</protein>
<evidence type="ECO:0000313" key="2">
    <source>
        <dbReference type="Proteomes" id="UP000032142"/>
    </source>
</evidence>
<sequence length="51" mass="6012">MHIRNIPYRLDFMSVLFEIITARSLTSKPKYLWDLAGYSNSHTCLRVLARI</sequence>
<name>A0A0B0MEL8_GOSAR</name>
<dbReference type="EMBL" id="JRRC01138581">
    <property type="protein sequence ID" value="KHG00613.1"/>
    <property type="molecule type" value="Genomic_DNA"/>
</dbReference>
<dbReference type="AlphaFoldDB" id="A0A0B0MEL8"/>
<comment type="caution">
    <text evidence="1">The sequence shown here is derived from an EMBL/GenBank/DDBJ whole genome shotgun (WGS) entry which is preliminary data.</text>
</comment>
<evidence type="ECO:0000313" key="1">
    <source>
        <dbReference type="EMBL" id="KHG00613.1"/>
    </source>
</evidence>
<dbReference type="Proteomes" id="UP000032142">
    <property type="component" value="Unassembled WGS sequence"/>
</dbReference>
<keyword evidence="2" id="KW-1185">Reference proteome</keyword>
<proteinExistence type="predicted"/>
<gene>
    <name evidence="1" type="ORF">F383_39020</name>
</gene>
<organism evidence="1 2">
    <name type="scientific">Gossypium arboreum</name>
    <name type="common">Tree cotton</name>
    <name type="synonym">Gossypium nanking</name>
    <dbReference type="NCBI Taxonomy" id="29729"/>
    <lineage>
        <taxon>Eukaryota</taxon>
        <taxon>Viridiplantae</taxon>
        <taxon>Streptophyta</taxon>
        <taxon>Embryophyta</taxon>
        <taxon>Tracheophyta</taxon>
        <taxon>Spermatophyta</taxon>
        <taxon>Magnoliopsida</taxon>
        <taxon>eudicotyledons</taxon>
        <taxon>Gunneridae</taxon>
        <taxon>Pentapetalae</taxon>
        <taxon>rosids</taxon>
        <taxon>malvids</taxon>
        <taxon>Malvales</taxon>
        <taxon>Malvaceae</taxon>
        <taxon>Malvoideae</taxon>
        <taxon>Gossypium</taxon>
    </lineage>
</organism>
<accession>A0A0B0MEL8</accession>